<gene>
    <name evidence="1" type="ORF">BZG00_08480</name>
</gene>
<protein>
    <submittedName>
        <fullName evidence="1">Adenylate/guanylate cyclase</fullName>
    </submittedName>
</protein>
<reference evidence="1 2" key="1">
    <citation type="journal article" date="2017" name="Genome Announc.">
        <title>Draft Genome Sequences of Salinivibrio proteolyticus, Salinivibrio sharmensis, Salinivibrio siamensis, Salinivibrio costicola subsp. alcaliphilus, Salinivibrio costicola subsp. vallismortis, and 29 New Isolates Belonging to the Genus Salinivibrio.</title>
        <authorList>
            <person name="Lopez-Hermoso C."/>
            <person name="de la Haba R.R."/>
            <person name="Sanchez-Porro C."/>
            <person name="Bayliss S.C."/>
            <person name="Feil E.J."/>
            <person name="Ventosa A."/>
        </authorList>
    </citation>
    <scope>NUCLEOTIDE SEQUENCE [LARGE SCALE GENOMIC DNA]</scope>
    <source>
        <strain evidence="1 2">AL184</strain>
    </source>
</reference>
<organism evidence="1 2">
    <name type="scientific">Salinivibrio kushneri</name>
    <dbReference type="NCBI Taxonomy" id="1908198"/>
    <lineage>
        <taxon>Bacteria</taxon>
        <taxon>Pseudomonadati</taxon>
        <taxon>Pseudomonadota</taxon>
        <taxon>Gammaproteobacteria</taxon>
        <taxon>Vibrionales</taxon>
        <taxon>Vibrionaceae</taxon>
        <taxon>Salinivibrio</taxon>
    </lineage>
</organism>
<dbReference type="RefSeq" id="WP_077659255.1">
    <property type="nucleotide sequence ID" value="NZ_CP040022.1"/>
</dbReference>
<evidence type="ECO:0000313" key="1">
    <source>
        <dbReference type="EMBL" id="OOE39913.1"/>
    </source>
</evidence>
<dbReference type="EMBL" id="MUEK01000006">
    <property type="protein sequence ID" value="OOE39913.1"/>
    <property type="molecule type" value="Genomic_DNA"/>
</dbReference>
<accession>A0AB36JXM2</accession>
<name>A0AB36JXM2_9GAMM</name>
<dbReference type="InterPro" id="IPR029787">
    <property type="entry name" value="Nucleotide_cyclase"/>
</dbReference>
<evidence type="ECO:0000313" key="2">
    <source>
        <dbReference type="Proteomes" id="UP000189021"/>
    </source>
</evidence>
<comment type="caution">
    <text evidence="1">The sequence shown here is derived from an EMBL/GenBank/DDBJ whole genome shotgun (WGS) entry which is preliminary data.</text>
</comment>
<dbReference type="AlphaFoldDB" id="A0AB36JXM2"/>
<dbReference type="Gene3D" id="3.30.70.1230">
    <property type="entry name" value="Nucleotide cyclase"/>
    <property type="match status" value="1"/>
</dbReference>
<dbReference type="SUPFAM" id="SSF55073">
    <property type="entry name" value="Nucleotide cyclase"/>
    <property type="match status" value="1"/>
</dbReference>
<proteinExistence type="predicted"/>
<sequence>MLTPTQEVLVRSTVNDALNRAEYHWKNGGHKLAANRAIVEDALSKSFEDHEPSKIPGHELVQDSETVIDEFIAFVADMRQSSNHLMCALSEKKADVSGLQRVYYETSALLPALGLAVKFEEGCVTEYLGDGLLALFKVDSSDKSEAIYAAHRAAKNSINDIRSIVNETLHERYRLPGVDLGVGLSLSQTLVTLVGLPGEKHPKAFGECVFRATKLSGGINEIISDENLKAAWPSKKGGTLAFKAKKVKGENGYVLARSE</sequence>
<dbReference type="Proteomes" id="UP000189021">
    <property type="component" value="Unassembled WGS sequence"/>
</dbReference>
<keyword evidence="2" id="KW-1185">Reference proteome</keyword>